<organism evidence="3 4">
    <name type="scientific">Batillaria attramentaria</name>
    <dbReference type="NCBI Taxonomy" id="370345"/>
    <lineage>
        <taxon>Eukaryota</taxon>
        <taxon>Metazoa</taxon>
        <taxon>Spiralia</taxon>
        <taxon>Lophotrochozoa</taxon>
        <taxon>Mollusca</taxon>
        <taxon>Gastropoda</taxon>
        <taxon>Caenogastropoda</taxon>
        <taxon>Sorbeoconcha</taxon>
        <taxon>Cerithioidea</taxon>
        <taxon>Batillariidae</taxon>
        <taxon>Batillaria</taxon>
    </lineage>
</organism>
<dbReference type="PROSITE" id="PS50948">
    <property type="entry name" value="PAN"/>
    <property type="match status" value="1"/>
</dbReference>
<dbReference type="InterPro" id="IPR003609">
    <property type="entry name" value="Pan_app"/>
</dbReference>
<proteinExistence type="predicted"/>
<dbReference type="AlphaFoldDB" id="A0ABD0L597"/>
<keyword evidence="4" id="KW-1185">Reference proteome</keyword>
<comment type="caution">
    <text evidence="3">The sequence shown here is derived from an EMBL/GenBank/DDBJ whole genome shotgun (WGS) entry which is preliminary data.</text>
</comment>
<gene>
    <name evidence="3" type="ORF">BaRGS_00014237</name>
</gene>
<dbReference type="SUPFAM" id="SSF57414">
    <property type="entry name" value="Hairpin loop containing domain-like"/>
    <property type="match status" value="1"/>
</dbReference>
<feature type="signal peptide" evidence="1">
    <location>
        <begin position="1"/>
        <end position="22"/>
    </location>
</feature>
<reference evidence="3 4" key="1">
    <citation type="journal article" date="2023" name="Sci. Data">
        <title>Genome assembly of the Korean intertidal mud-creeper Batillaria attramentaria.</title>
        <authorList>
            <person name="Patra A.K."/>
            <person name="Ho P.T."/>
            <person name="Jun S."/>
            <person name="Lee S.J."/>
            <person name="Kim Y."/>
            <person name="Won Y.J."/>
        </authorList>
    </citation>
    <scope>NUCLEOTIDE SEQUENCE [LARGE SCALE GENOMIC DNA]</scope>
    <source>
        <strain evidence="3">Wonlab-2016</strain>
    </source>
</reference>
<dbReference type="EMBL" id="JACVVK020000082">
    <property type="protein sequence ID" value="KAK7494584.1"/>
    <property type="molecule type" value="Genomic_DNA"/>
</dbReference>
<evidence type="ECO:0000256" key="1">
    <source>
        <dbReference type="SAM" id="SignalP"/>
    </source>
</evidence>
<evidence type="ECO:0000313" key="4">
    <source>
        <dbReference type="Proteomes" id="UP001519460"/>
    </source>
</evidence>
<keyword evidence="1" id="KW-0732">Signal</keyword>
<dbReference type="Proteomes" id="UP001519460">
    <property type="component" value="Unassembled WGS sequence"/>
</dbReference>
<protein>
    <recommendedName>
        <fullName evidence="2">Apple domain-containing protein</fullName>
    </recommendedName>
</protein>
<dbReference type="Pfam" id="PF00024">
    <property type="entry name" value="PAN_1"/>
    <property type="match status" value="1"/>
</dbReference>
<evidence type="ECO:0000313" key="3">
    <source>
        <dbReference type="EMBL" id="KAK7494584.1"/>
    </source>
</evidence>
<accession>A0ABD0L597</accession>
<name>A0ABD0L597_9CAEN</name>
<evidence type="ECO:0000259" key="2">
    <source>
        <dbReference type="PROSITE" id="PS50948"/>
    </source>
</evidence>
<sequence>MRRVSFVLLYLLLAVVVRPSSAVIRDDIWVMTSDVVDIIFTQDFLWFITARSLSACAVECMTDNNCVSFTVSVAEQNGNALSGQRECRGHSALCMNATGGLSTLGARLYHLKNACAETDLQPDLLEYPLRYIAGNQYFTTISSLADCRAHCFGSPQCRSMEYMYSTNRCLNAAVTPLDVPEAWAQSTAEEQLYYYQRKCA</sequence>
<feature type="domain" description="Apple" evidence="2">
    <location>
        <begin position="115"/>
        <end position="199"/>
    </location>
</feature>
<feature type="chain" id="PRO_5044802326" description="Apple domain-containing protein" evidence="1">
    <location>
        <begin position="23"/>
        <end position="200"/>
    </location>
</feature>